<keyword evidence="2" id="KW-0134">Cell wall</keyword>
<protein>
    <submittedName>
        <fullName evidence="10">NEAT domain-containing protein</fullName>
    </submittedName>
</protein>
<keyword evidence="7" id="KW-0812">Transmembrane</keyword>
<dbReference type="RefSeq" id="WP_375523083.1">
    <property type="nucleotide sequence ID" value="NZ_JBHIRY010000062.1"/>
</dbReference>
<sequence length="1030" mass="109671">MNSLFKKAALMFTILCLLLGTSQVPALMGSAFAAENTPLAALTGNATAKAGDSLQVKLKISGVADSVYQNVYELESTISFDDERFELTSVATPLDNYAWSYNQTAKDQVRLSVSADSEQDVANANNEFALLTFKVKPLNQPTTAEVAVVSASIANQTGDTYHFSQTSAYQVQLQPEKPVPVGVIPDGEYPIGFTILKDGTDEASMMYTYVDSKSGKLTVSGGKQFVSFKLKQNAEITSFKTEVDGQLKETETVSEDTAANSRIVRFEVADLSSKLNGWVKIYWDLTEVMGYPFVYDEEYAVDLAFDISGIPVEYPTVPETPVGTPDKEYAIDLAFLKDGTDTTSSMNRYVVPSSSKVSIYGDRKFVTFTLTDSSSITGFKTEQSGVLTDAEVISEDAAKNTRTLRFEVADLTKRMNALVQVHMVMGNGQVYDAEHPVDIQLTAAENPGGGPVDPGTPQPQNPGTPSTPGTPAPAPGGGGGAPVGTEDGTYSIRFGAFYPDGVQKSRMADYLVSPATLIRENGVNRINMTVKDSSSITSLQVYHDGSYDEVSTISADPGQNTREISFEVPDLSVPVDAKVKVEIPALNYNGDYDFIIKFYPSTIEAGAPDPYVGGSPTISLLEDGEYSVPFEVKEEDGKKISSVSDKFVSPAGLIVKNKVNTMSLTIRDSSSVTELQVNGGQSYKDVSVAARDEKQNTRVVTFEVTDLTKPVYAKAKVSGKEYALQFVFNIGDLEAGLPKPYVEAPVKEPALKDGTYTVDFVLKAPAGVEQFISKGAGLKVKDNKVYAQLLLNHSSSVSTFEVELEGQWASTDAVSSDPVSDTRIAGFAPGSLIHPVKAKLRIAHPEITAAAAYQLPLFLSSNNGVTAVGTEASAAVAEAQAVETIEAPSLPADGEYEVEITFDASSITAVDETTASSSESGSDGGSGTSSAAVPDASLPEVEGAAPAATVATDTDVDQKPEAAKEGMPGFDRNADKPVQAGLTESDSVVAEKRSTGQNPATADTAPLAIYALLLAGSAWMLFRHRKAIRK</sequence>
<evidence type="ECO:0000256" key="8">
    <source>
        <dbReference type="SAM" id="SignalP"/>
    </source>
</evidence>
<dbReference type="Pfam" id="PF00963">
    <property type="entry name" value="Cohesin"/>
    <property type="match status" value="1"/>
</dbReference>
<feature type="domain" description="NEAT" evidence="9">
    <location>
        <begin position="184"/>
        <end position="313"/>
    </location>
</feature>
<dbReference type="Proteomes" id="UP001580430">
    <property type="component" value="Unassembled WGS sequence"/>
</dbReference>
<comment type="caution">
    <text evidence="10">The sequence shown here is derived from an EMBL/GenBank/DDBJ whole genome shotgun (WGS) entry which is preliminary data.</text>
</comment>
<dbReference type="CDD" id="cd08547">
    <property type="entry name" value="Type_II_cohesin"/>
    <property type="match status" value="1"/>
</dbReference>
<dbReference type="InterPro" id="IPR002102">
    <property type="entry name" value="Cohesin_dom"/>
</dbReference>
<dbReference type="Pfam" id="PF05031">
    <property type="entry name" value="NEAT"/>
    <property type="match status" value="5"/>
</dbReference>
<dbReference type="SMART" id="SM00725">
    <property type="entry name" value="NEAT"/>
    <property type="match status" value="5"/>
</dbReference>
<evidence type="ECO:0000256" key="6">
    <source>
        <dbReference type="SAM" id="MobiDB-lite"/>
    </source>
</evidence>
<dbReference type="CDD" id="cd06920">
    <property type="entry name" value="NEAT"/>
    <property type="match status" value="5"/>
</dbReference>
<keyword evidence="7" id="KW-0472">Membrane</keyword>
<dbReference type="PANTHER" id="PTHR37824">
    <property type="entry name" value="IRON-REGULATED SURFACE DETERMINANT PROTEIN C"/>
    <property type="match status" value="1"/>
</dbReference>
<dbReference type="PROSITE" id="PS50978">
    <property type="entry name" value="NEAT"/>
    <property type="match status" value="5"/>
</dbReference>
<feature type="domain" description="NEAT" evidence="9">
    <location>
        <begin position="621"/>
        <end position="750"/>
    </location>
</feature>
<gene>
    <name evidence="10" type="ORF">ACE5LO_27400</name>
</gene>
<dbReference type="NCBIfam" id="TIGR03063">
    <property type="entry name" value="srtB_target"/>
    <property type="match status" value="1"/>
</dbReference>
<feature type="region of interest" description="Disordered" evidence="6">
    <location>
        <begin position="910"/>
        <end position="977"/>
    </location>
</feature>
<dbReference type="InterPro" id="IPR006635">
    <property type="entry name" value="NEAT_dom"/>
</dbReference>
<feature type="compositionally biased region" description="Low complexity" evidence="6">
    <location>
        <begin position="911"/>
        <end position="921"/>
    </location>
</feature>
<accession>A0ABV5C992</accession>
<feature type="region of interest" description="Disordered" evidence="6">
    <location>
        <begin position="442"/>
        <end position="486"/>
    </location>
</feature>
<dbReference type="InterPro" id="IPR008965">
    <property type="entry name" value="CBM2/CBM3_carb-bd_dom_sf"/>
</dbReference>
<evidence type="ECO:0000256" key="4">
    <source>
        <dbReference type="ARBA" id="ARBA00022729"/>
    </source>
</evidence>
<evidence type="ECO:0000256" key="3">
    <source>
        <dbReference type="ARBA" id="ARBA00022525"/>
    </source>
</evidence>
<feature type="domain" description="NEAT" evidence="9">
    <location>
        <begin position="744"/>
        <end position="867"/>
    </location>
</feature>
<feature type="chain" id="PRO_5046948189" evidence="8">
    <location>
        <begin position="34"/>
        <end position="1030"/>
    </location>
</feature>
<reference evidence="10 11" key="1">
    <citation type="submission" date="2024-09" db="EMBL/GenBank/DDBJ databases">
        <title>Paenibacillus zeirhizospherea sp. nov., isolated from surface of the maize (Zea mays) roots in a horticulture field, Hungary.</title>
        <authorList>
            <person name="Marton D."/>
            <person name="Farkas M."/>
            <person name="Bedics A."/>
            <person name="Toth E."/>
            <person name="Tancsics A."/>
            <person name="Boka K."/>
            <person name="Marati G."/>
            <person name="Kriszt B."/>
            <person name="Cserhati M."/>
        </authorList>
    </citation>
    <scope>NUCLEOTIDE SEQUENCE [LARGE SCALE GENOMIC DNA]</scope>
    <source>
        <strain evidence="10 11">JCM 18446</strain>
    </source>
</reference>
<keyword evidence="3" id="KW-0964">Secreted</keyword>
<dbReference type="InterPro" id="IPR017502">
    <property type="entry name" value="Sortase_SrtB_target"/>
</dbReference>
<evidence type="ECO:0000313" key="10">
    <source>
        <dbReference type="EMBL" id="MFB5764089.1"/>
    </source>
</evidence>
<proteinExistence type="predicted"/>
<organism evidence="10 11">
    <name type="scientific">Paenibacillus medicaginis</name>
    <dbReference type="NCBI Taxonomy" id="1470560"/>
    <lineage>
        <taxon>Bacteria</taxon>
        <taxon>Bacillati</taxon>
        <taxon>Bacillota</taxon>
        <taxon>Bacilli</taxon>
        <taxon>Bacillales</taxon>
        <taxon>Paenibacillaceae</taxon>
        <taxon>Paenibacillus</taxon>
    </lineage>
</organism>
<keyword evidence="5" id="KW-0572">Peptidoglycan-anchor</keyword>
<name>A0ABV5C992_9BACL</name>
<dbReference type="SUPFAM" id="SSF158911">
    <property type="entry name" value="NEAT domain-like"/>
    <property type="match status" value="5"/>
</dbReference>
<dbReference type="EMBL" id="JBHIRY010000062">
    <property type="protein sequence ID" value="MFB5764089.1"/>
    <property type="molecule type" value="Genomic_DNA"/>
</dbReference>
<keyword evidence="11" id="KW-1185">Reference proteome</keyword>
<evidence type="ECO:0000259" key="9">
    <source>
        <dbReference type="PROSITE" id="PS50978"/>
    </source>
</evidence>
<keyword evidence="7" id="KW-1133">Transmembrane helix</keyword>
<evidence type="ECO:0000313" key="11">
    <source>
        <dbReference type="Proteomes" id="UP001580430"/>
    </source>
</evidence>
<dbReference type="InterPro" id="IPR037250">
    <property type="entry name" value="NEAT_dom_sf"/>
</dbReference>
<feature type="transmembrane region" description="Helical" evidence="7">
    <location>
        <begin position="1004"/>
        <end position="1022"/>
    </location>
</feature>
<feature type="domain" description="NEAT" evidence="9">
    <location>
        <begin position="485"/>
        <end position="606"/>
    </location>
</feature>
<dbReference type="Gene3D" id="2.60.40.1850">
    <property type="match status" value="5"/>
</dbReference>
<dbReference type="Gene3D" id="2.60.40.680">
    <property type="match status" value="1"/>
</dbReference>
<comment type="subcellular location">
    <subcellularLocation>
        <location evidence="1">Secreted</location>
        <location evidence="1">Cell wall</location>
        <topology evidence="1">Peptidoglycan-anchor</topology>
    </subcellularLocation>
</comment>
<evidence type="ECO:0000256" key="5">
    <source>
        <dbReference type="ARBA" id="ARBA00023088"/>
    </source>
</evidence>
<keyword evidence="4 8" id="KW-0732">Signal</keyword>
<evidence type="ECO:0000256" key="1">
    <source>
        <dbReference type="ARBA" id="ARBA00004168"/>
    </source>
</evidence>
<evidence type="ECO:0000256" key="7">
    <source>
        <dbReference type="SAM" id="Phobius"/>
    </source>
</evidence>
<dbReference type="PANTHER" id="PTHR37824:SF1">
    <property type="entry name" value="IRON-REGULATED SURFACE DETERMINANT PROTEIN C"/>
    <property type="match status" value="1"/>
</dbReference>
<dbReference type="InterPro" id="IPR050436">
    <property type="entry name" value="IsdA"/>
</dbReference>
<feature type="signal peptide" evidence="8">
    <location>
        <begin position="1"/>
        <end position="33"/>
    </location>
</feature>
<feature type="compositionally biased region" description="Low complexity" evidence="6">
    <location>
        <begin position="944"/>
        <end position="953"/>
    </location>
</feature>
<dbReference type="SUPFAM" id="SSF49384">
    <property type="entry name" value="Carbohydrate-binding domain"/>
    <property type="match status" value="1"/>
</dbReference>
<feature type="domain" description="NEAT" evidence="9">
    <location>
        <begin position="324"/>
        <end position="451"/>
    </location>
</feature>
<evidence type="ECO:0000256" key="2">
    <source>
        <dbReference type="ARBA" id="ARBA00022512"/>
    </source>
</evidence>